<feature type="domain" description="RNA polymerase sigma factor 70 region 4 type 2" evidence="6">
    <location>
        <begin position="110"/>
        <end position="161"/>
    </location>
</feature>
<dbReference type="SUPFAM" id="SSF88659">
    <property type="entry name" value="Sigma3 and sigma4 domains of RNA polymerase sigma factors"/>
    <property type="match status" value="1"/>
</dbReference>
<feature type="domain" description="RNA polymerase sigma-70 region 2" evidence="5">
    <location>
        <begin position="13"/>
        <end position="78"/>
    </location>
</feature>
<dbReference type="Pfam" id="PF04542">
    <property type="entry name" value="Sigma70_r2"/>
    <property type="match status" value="1"/>
</dbReference>
<comment type="similarity">
    <text evidence="1">Belongs to the sigma-70 factor family. ECF subfamily.</text>
</comment>
<dbReference type="InterPro" id="IPR039425">
    <property type="entry name" value="RNA_pol_sigma-70-like"/>
</dbReference>
<sequence length="167" mass="18598">MSDQAPAPTLEALYCDHHSWLVGMLRRKLGNGDSAADLAQDTFLRVLANRNVDAILRPREYLATIARGLVTDAYRRQAIERAYLETLAARPEPVAISPETRAILLETVLAIDRMLDQLGPRTREIFLLAQFEELTYAQVGARLGVSLTTVKKHMVRALTQCLLLAAD</sequence>
<dbReference type="AlphaFoldDB" id="A0A0X8P3U0"/>
<dbReference type="InterPro" id="IPR013325">
    <property type="entry name" value="RNA_pol_sigma_r2"/>
</dbReference>
<dbReference type="PANTHER" id="PTHR43133">
    <property type="entry name" value="RNA POLYMERASE ECF-TYPE SIGMA FACTO"/>
    <property type="match status" value="1"/>
</dbReference>
<keyword evidence="2" id="KW-0805">Transcription regulation</keyword>
<name>A0A0X8P3U0_ALCXX</name>
<dbReference type="NCBIfam" id="TIGR02937">
    <property type="entry name" value="sigma70-ECF"/>
    <property type="match status" value="1"/>
</dbReference>
<gene>
    <name evidence="7" type="ORF">AL504_27255</name>
</gene>
<evidence type="ECO:0000256" key="3">
    <source>
        <dbReference type="ARBA" id="ARBA00023082"/>
    </source>
</evidence>
<keyword evidence="4" id="KW-0804">Transcription</keyword>
<evidence type="ECO:0000256" key="1">
    <source>
        <dbReference type="ARBA" id="ARBA00010641"/>
    </source>
</evidence>
<evidence type="ECO:0000256" key="2">
    <source>
        <dbReference type="ARBA" id="ARBA00023015"/>
    </source>
</evidence>
<dbReference type="InterPro" id="IPR013249">
    <property type="entry name" value="RNA_pol_sigma70_r4_t2"/>
</dbReference>
<evidence type="ECO:0000259" key="5">
    <source>
        <dbReference type="Pfam" id="PF04542"/>
    </source>
</evidence>
<evidence type="ECO:0000259" key="6">
    <source>
        <dbReference type="Pfam" id="PF08281"/>
    </source>
</evidence>
<dbReference type="SUPFAM" id="SSF88946">
    <property type="entry name" value="Sigma2 domain of RNA polymerase sigma factors"/>
    <property type="match status" value="1"/>
</dbReference>
<proteinExistence type="inferred from homology"/>
<dbReference type="NCBIfam" id="NF009180">
    <property type="entry name" value="PRK12528.1"/>
    <property type="match status" value="1"/>
</dbReference>
<protein>
    <submittedName>
        <fullName evidence="7">RNA polymerase subunit sigma</fullName>
    </submittedName>
</protein>
<dbReference type="GO" id="GO:0003677">
    <property type="term" value="F:DNA binding"/>
    <property type="evidence" value="ECO:0007669"/>
    <property type="project" value="InterPro"/>
</dbReference>
<dbReference type="Gene3D" id="1.10.10.10">
    <property type="entry name" value="Winged helix-like DNA-binding domain superfamily/Winged helix DNA-binding domain"/>
    <property type="match status" value="1"/>
</dbReference>
<keyword evidence="3" id="KW-0731">Sigma factor</keyword>
<dbReference type="RefSeq" id="WP_061073790.1">
    <property type="nucleotide sequence ID" value="NZ_CP014060.2"/>
</dbReference>
<dbReference type="InterPro" id="IPR007627">
    <property type="entry name" value="RNA_pol_sigma70_r2"/>
</dbReference>
<dbReference type="GO" id="GO:0016987">
    <property type="term" value="F:sigma factor activity"/>
    <property type="evidence" value="ECO:0007669"/>
    <property type="project" value="UniProtKB-KW"/>
</dbReference>
<dbReference type="EMBL" id="CP014060">
    <property type="protein sequence ID" value="AMG39386.1"/>
    <property type="molecule type" value="Genomic_DNA"/>
</dbReference>
<dbReference type="Pfam" id="PF08281">
    <property type="entry name" value="Sigma70_r4_2"/>
    <property type="match status" value="1"/>
</dbReference>
<organism evidence="7 8">
    <name type="scientific">Alcaligenes xylosoxydans xylosoxydans</name>
    <name type="common">Achromobacter xylosoxidans</name>
    <dbReference type="NCBI Taxonomy" id="85698"/>
    <lineage>
        <taxon>Bacteria</taxon>
        <taxon>Pseudomonadati</taxon>
        <taxon>Pseudomonadota</taxon>
        <taxon>Betaproteobacteria</taxon>
        <taxon>Burkholderiales</taxon>
        <taxon>Alcaligenaceae</taxon>
        <taxon>Achromobacter</taxon>
    </lineage>
</organism>
<evidence type="ECO:0000313" key="7">
    <source>
        <dbReference type="EMBL" id="AMG39386.1"/>
    </source>
</evidence>
<dbReference type="InterPro" id="IPR036388">
    <property type="entry name" value="WH-like_DNA-bd_sf"/>
</dbReference>
<dbReference type="InterPro" id="IPR013324">
    <property type="entry name" value="RNA_pol_sigma_r3/r4-like"/>
</dbReference>
<dbReference type="CDD" id="cd06171">
    <property type="entry name" value="Sigma70_r4"/>
    <property type="match status" value="1"/>
</dbReference>
<dbReference type="GO" id="GO:0006352">
    <property type="term" value="P:DNA-templated transcription initiation"/>
    <property type="evidence" value="ECO:0007669"/>
    <property type="project" value="InterPro"/>
</dbReference>
<dbReference type="Proteomes" id="UP000060602">
    <property type="component" value="Chromosome"/>
</dbReference>
<dbReference type="PANTHER" id="PTHR43133:SF63">
    <property type="entry name" value="RNA POLYMERASE SIGMA FACTOR FECI-RELATED"/>
    <property type="match status" value="1"/>
</dbReference>
<accession>A0A0X8P3U0</accession>
<evidence type="ECO:0000256" key="4">
    <source>
        <dbReference type="ARBA" id="ARBA00023163"/>
    </source>
</evidence>
<dbReference type="Gene3D" id="1.10.1740.10">
    <property type="match status" value="1"/>
</dbReference>
<reference evidence="8" key="1">
    <citation type="submission" date="2015-12" db="EMBL/GenBank/DDBJ databases">
        <title>FDA dAtabase for Regulatory Grade micrObial Sequences (FDA-ARGOS): Supporting development and validation of Infectious Disease Dx tests.</title>
        <authorList>
            <person name="Case J."/>
            <person name="Tallon L."/>
            <person name="Sadzewicz L."/>
            <person name="Sengamalay N."/>
            <person name="Ott S."/>
            <person name="Godinez A."/>
            <person name="Nagaraj S."/>
            <person name="Nadendla S."/>
            <person name="Sichtig H."/>
        </authorList>
    </citation>
    <scope>NUCLEOTIDE SEQUENCE [LARGE SCALE GENOMIC DNA]</scope>
    <source>
        <strain evidence="8">FDAARGOS_147</strain>
    </source>
</reference>
<dbReference type="InterPro" id="IPR014284">
    <property type="entry name" value="RNA_pol_sigma-70_dom"/>
</dbReference>
<evidence type="ECO:0000313" key="8">
    <source>
        <dbReference type="Proteomes" id="UP000060602"/>
    </source>
</evidence>